<dbReference type="AlphaFoldDB" id="M2P7U7"/>
<proteinExistence type="predicted"/>
<sequence>MYLEAEKLNLRAPNIWGELVDEKGEKKCVPVYLVKSVNNRKGDNEVTCVYALKKSMFSHENELKSRFISVGEDDDGTYVWGRITLYYEKINKTGYYQRRILLTKVKAEWSSQLSN</sequence>
<keyword evidence="2" id="KW-1185">Reference proteome</keyword>
<evidence type="ECO:0000313" key="1">
    <source>
        <dbReference type="EMBL" id="EMD16392.1"/>
    </source>
</evidence>
<gene>
    <name evidence="1" type="ORF">HMPREF9943_01318</name>
</gene>
<dbReference type="EMBL" id="AGEJ01000021">
    <property type="protein sequence ID" value="EMD16392.1"/>
    <property type="molecule type" value="Genomic_DNA"/>
</dbReference>
<dbReference type="Proteomes" id="UP000011758">
    <property type="component" value="Unassembled WGS sequence"/>
</dbReference>
<reference evidence="1 2" key="1">
    <citation type="submission" date="2013-02" db="EMBL/GenBank/DDBJ databases">
        <title>The Genome Sequence of Lactobacillus catenaformis F0143.</title>
        <authorList>
            <consortium name="The Broad Institute Genome Sequencing Platform"/>
            <person name="Earl A."/>
            <person name="Ward D."/>
            <person name="Feldgarden M."/>
            <person name="Gevers D."/>
            <person name="Izard J."/>
            <person name="Blanton J.M."/>
            <person name="Mathney J."/>
            <person name="Dewhirst F.E."/>
            <person name="Young S.K."/>
            <person name="Zeng Q."/>
            <person name="Gargeya S."/>
            <person name="Fitzgerald M."/>
            <person name="Haas B."/>
            <person name="Abouelleil A."/>
            <person name="Alvarado L."/>
            <person name="Arachchi H.M."/>
            <person name="Berlin A."/>
            <person name="Chapman S.B."/>
            <person name="Gearin G."/>
            <person name="Goldberg J."/>
            <person name="Griggs A."/>
            <person name="Gujja S."/>
            <person name="Hansen M."/>
            <person name="Heiman D."/>
            <person name="Howarth C."/>
            <person name="Larimer J."/>
            <person name="Lui A."/>
            <person name="MacDonald P.J.P."/>
            <person name="McCowen C."/>
            <person name="Montmayeur A."/>
            <person name="Murphy C."/>
            <person name="Neiman D."/>
            <person name="Pearson M."/>
            <person name="Priest M."/>
            <person name="Roberts A."/>
            <person name="Saif S."/>
            <person name="Shea T."/>
            <person name="Sisk P."/>
            <person name="Stolte C."/>
            <person name="Sykes S."/>
            <person name="Wortman J."/>
            <person name="Nusbaum C."/>
            <person name="Birren B."/>
        </authorList>
    </citation>
    <scope>NUCLEOTIDE SEQUENCE [LARGE SCALE GENOMIC DNA]</scope>
    <source>
        <strain evidence="1 2">OT 569</strain>
    </source>
</reference>
<evidence type="ECO:0000313" key="2">
    <source>
        <dbReference type="Proteomes" id="UP000011758"/>
    </source>
</evidence>
<organism evidence="1 2">
    <name type="scientific">Eggerthia catenaformis OT 569 = DSM 20559</name>
    <dbReference type="NCBI Taxonomy" id="999415"/>
    <lineage>
        <taxon>Bacteria</taxon>
        <taxon>Bacillati</taxon>
        <taxon>Bacillota</taxon>
        <taxon>Erysipelotrichia</taxon>
        <taxon>Erysipelotrichales</taxon>
        <taxon>Coprobacillaceae</taxon>
        <taxon>Eggerthia</taxon>
    </lineage>
</organism>
<comment type="caution">
    <text evidence="1">The sequence shown here is derived from an EMBL/GenBank/DDBJ whole genome shotgun (WGS) entry which is preliminary data.</text>
</comment>
<name>M2P7U7_9FIRM</name>
<accession>M2P7U7</accession>
<dbReference type="BioCyc" id="ECAT999415-HMP:GTTI-1353-MONOMER"/>
<protein>
    <submittedName>
        <fullName evidence="1">Uncharacterized protein</fullName>
    </submittedName>
</protein>